<feature type="region of interest" description="Disordered" evidence="2">
    <location>
        <begin position="300"/>
        <end position="332"/>
    </location>
</feature>
<dbReference type="PANTHER" id="PTHR11062:SF129">
    <property type="entry name" value="EXOSTOSIN-1"/>
    <property type="match status" value="1"/>
</dbReference>
<proteinExistence type="inferred from homology"/>
<dbReference type="Proteomes" id="UP001201812">
    <property type="component" value="Unassembled WGS sequence"/>
</dbReference>
<dbReference type="AlphaFoldDB" id="A0AAD4N0F1"/>
<name>A0AAD4N0F1_9BILA</name>
<evidence type="ECO:0000313" key="5">
    <source>
        <dbReference type="EMBL" id="KAI1710196.1"/>
    </source>
</evidence>
<feature type="transmembrane region" description="Helical" evidence="3">
    <location>
        <begin position="404"/>
        <end position="422"/>
    </location>
</feature>
<evidence type="ECO:0000259" key="4">
    <source>
        <dbReference type="Pfam" id="PF03016"/>
    </source>
</evidence>
<dbReference type="GO" id="GO:0005794">
    <property type="term" value="C:Golgi apparatus"/>
    <property type="evidence" value="ECO:0007669"/>
    <property type="project" value="TreeGrafter"/>
</dbReference>
<dbReference type="InterPro" id="IPR004263">
    <property type="entry name" value="Exostosin"/>
</dbReference>
<dbReference type="GO" id="GO:0015012">
    <property type="term" value="P:heparan sulfate proteoglycan biosynthetic process"/>
    <property type="evidence" value="ECO:0007669"/>
    <property type="project" value="UniProtKB-ARBA"/>
</dbReference>
<dbReference type="Pfam" id="PF03016">
    <property type="entry name" value="Exostosin_GT47"/>
    <property type="match status" value="1"/>
</dbReference>
<dbReference type="GO" id="GO:0015020">
    <property type="term" value="F:glucuronosyltransferase activity"/>
    <property type="evidence" value="ECO:0007669"/>
    <property type="project" value="TreeGrafter"/>
</dbReference>
<dbReference type="PANTHER" id="PTHR11062">
    <property type="entry name" value="EXOSTOSIN HEPARAN SULFATE GLYCOSYLTRANSFERASE -RELATED"/>
    <property type="match status" value="1"/>
</dbReference>
<keyword evidence="3" id="KW-0472">Membrane</keyword>
<dbReference type="InterPro" id="IPR040911">
    <property type="entry name" value="Exostosin_GT47"/>
</dbReference>
<protein>
    <submittedName>
        <fullName evidence="5">Exostosin family domain-containing protein</fullName>
    </submittedName>
</protein>
<evidence type="ECO:0000256" key="3">
    <source>
        <dbReference type="SAM" id="Phobius"/>
    </source>
</evidence>
<comment type="similarity">
    <text evidence="1">Belongs to the glycosyltransferase 47 family.</text>
</comment>
<organism evidence="5 6">
    <name type="scientific">Ditylenchus destructor</name>
    <dbReference type="NCBI Taxonomy" id="166010"/>
    <lineage>
        <taxon>Eukaryota</taxon>
        <taxon>Metazoa</taxon>
        <taxon>Ecdysozoa</taxon>
        <taxon>Nematoda</taxon>
        <taxon>Chromadorea</taxon>
        <taxon>Rhabditida</taxon>
        <taxon>Tylenchina</taxon>
        <taxon>Tylenchomorpha</taxon>
        <taxon>Sphaerularioidea</taxon>
        <taxon>Anguinidae</taxon>
        <taxon>Anguininae</taxon>
        <taxon>Ditylenchus</taxon>
    </lineage>
</organism>
<feature type="domain" description="Exostosin GT47" evidence="4">
    <location>
        <begin position="479"/>
        <end position="746"/>
    </location>
</feature>
<keyword evidence="6" id="KW-1185">Reference proteome</keyword>
<sequence>MSYSAYNESIEVALSCSEPLPLDEEESMRPWRISLRDGFDRLLCSYSPQKVILPANNKSSIGLHSIDPWESFVSCPLLRIAQNNGSIVAMSNRIVSVPHVDQGAGCSSDQDLLTKMCMCRSPKAAEEYCSKVKNQKYIGTQEETEYHVFGEVYNQMYDSFNFYTSISHPEEYSDYYYWCNTPIRTSPHSQSRYSSSQINALFGAADSLPEEMCEFSSHNFNEQKYISALEVDFFLPDMEYGIEIVERHDFTVDVTRWSRKLIEGDCVIVQTSKFSRYCFCVAKNKSEIFCRLSTERLKAGSSEKGQNGSDSHKPKNDDSSDPESGNGIDDIDSSEKFSTVQVRIENTNEIEDDDTWRWQAVKLDERNYAATAYKLHKISAVFLIVVSKMSHLLYLPADINGMRLCYRYIAFFLLVFIFYSIIRLCSKLFSASNLTPSYIQFSDPLDDPSPFSQSAETNAPSGCSMGNCFNWSKCEAEHPKVYVYPDDPGTIQSTLYSNILRVIRESSLYTSNVNEACLFVLSIDTVDRDKISENYVKDVNAQLDLLAPEVWSNGRNHLIFNLYFGTYPDYADHNLGFNGGDAMIAWASSSIQDFRFGFDLSFPLFHKEHPTFPPISDVNDRYLASFKGKRYVYGVGSETRSKLHHLHDNETMVIATTCRHNTDWKKFEDERCDMDNANYDRWDYNTLLKNSTFCLIPRGRRLGSFRFLEAIGAGCIPVVLSDDWVLPFAEVIDWSLAAVMAHESSVFFISDYLLNISKERVLEMKRQGQLLYRKYFSSVEKIIHTTLEIVLQRTQRHRGFSYRNWNGLDLEFKA</sequence>
<gene>
    <name evidence="5" type="ORF">DdX_10873</name>
</gene>
<dbReference type="EMBL" id="JAKKPZ010000027">
    <property type="protein sequence ID" value="KAI1710196.1"/>
    <property type="molecule type" value="Genomic_DNA"/>
</dbReference>
<evidence type="ECO:0000256" key="1">
    <source>
        <dbReference type="ARBA" id="ARBA00010271"/>
    </source>
</evidence>
<dbReference type="GO" id="GO:0008375">
    <property type="term" value="F:acetylglucosaminyltransferase activity"/>
    <property type="evidence" value="ECO:0007669"/>
    <property type="project" value="TreeGrafter"/>
</dbReference>
<comment type="caution">
    <text evidence="5">The sequence shown here is derived from an EMBL/GenBank/DDBJ whole genome shotgun (WGS) entry which is preliminary data.</text>
</comment>
<evidence type="ECO:0000256" key="2">
    <source>
        <dbReference type="SAM" id="MobiDB-lite"/>
    </source>
</evidence>
<accession>A0AAD4N0F1</accession>
<reference evidence="5" key="1">
    <citation type="submission" date="2022-01" db="EMBL/GenBank/DDBJ databases">
        <title>Genome Sequence Resource for Two Populations of Ditylenchus destructor, the Migratory Endoparasitic Phytonematode.</title>
        <authorList>
            <person name="Zhang H."/>
            <person name="Lin R."/>
            <person name="Xie B."/>
        </authorList>
    </citation>
    <scope>NUCLEOTIDE SEQUENCE</scope>
    <source>
        <strain evidence="5">BazhouSP</strain>
    </source>
</reference>
<keyword evidence="3" id="KW-1133">Transmembrane helix</keyword>
<evidence type="ECO:0000313" key="6">
    <source>
        <dbReference type="Proteomes" id="UP001201812"/>
    </source>
</evidence>
<feature type="transmembrane region" description="Helical" evidence="3">
    <location>
        <begin position="378"/>
        <end position="397"/>
    </location>
</feature>
<keyword evidence="3" id="KW-0812">Transmembrane</keyword>